<keyword evidence="10 15" id="KW-0627">Porphyrin biosynthesis</keyword>
<comment type="similarity">
    <text evidence="15">In the C-terminal section; belongs to the precorrin methyltransferase family.</text>
</comment>
<dbReference type="InterPro" id="IPR019478">
    <property type="entry name" value="Sirohaem_synthase_dimer_dom"/>
</dbReference>
<feature type="region of interest" description="Uroporphyrinogen-III C-methyltransferase" evidence="15">
    <location>
        <begin position="217"/>
        <end position="477"/>
    </location>
</feature>
<evidence type="ECO:0000256" key="1">
    <source>
        <dbReference type="ARBA" id="ARBA00005010"/>
    </source>
</evidence>
<comment type="caution">
    <text evidence="15">Lacks conserved residue(s) required for the propagation of feature annotation.</text>
</comment>
<dbReference type="GO" id="GO:0051266">
    <property type="term" value="F:sirohydrochlorin ferrochelatase activity"/>
    <property type="evidence" value="ECO:0007669"/>
    <property type="project" value="UniProtKB-EC"/>
</dbReference>
<dbReference type="GO" id="GO:0009236">
    <property type="term" value="P:cobalamin biosynthetic process"/>
    <property type="evidence" value="ECO:0007669"/>
    <property type="project" value="UniProtKB-UniRule"/>
</dbReference>
<dbReference type="PIRSF" id="PIRSF036426">
    <property type="entry name" value="Sirohaem_synth"/>
    <property type="match status" value="1"/>
</dbReference>
<dbReference type="Pfam" id="PF14824">
    <property type="entry name" value="Sirohm_synth_M"/>
    <property type="match status" value="1"/>
</dbReference>
<dbReference type="EMBL" id="VMRY01000040">
    <property type="protein sequence ID" value="TVT54710.1"/>
    <property type="molecule type" value="Genomic_DNA"/>
</dbReference>
<evidence type="ECO:0000256" key="9">
    <source>
        <dbReference type="ARBA" id="ARBA00023239"/>
    </source>
</evidence>
<keyword evidence="9 15" id="KW-0456">Lyase</keyword>
<comment type="similarity">
    <text evidence="2">Belongs to the precorrin methyltransferase family.</text>
</comment>
<evidence type="ECO:0000256" key="6">
    <source>
        <dbReference type="ARBA" id="ARBA00022691"/>
    </source>
</evidence>
<feature type="binding site" evidence="15">
    <location>
        <position position="413"/>
    </location>
    <ligand>
        <name>S-adenosyl-L-methionine</name>
        <dbReference type="ChEBI" id="CHEBI:59789"/>
    </ligand>
</feature>
<comment type="function">
    <text evidence="15">Multifunctional enzyme that catalyzes the SAM-dependent methylations of uroporphyrinogen III at position C-2 and C-7 to form precorrin-2 via precorrin-1. Then it catalyzes the NAD-dependent ring dehydrogenation of precorrin-2 to yield sirohydrochlorin. Finally, it catalyzes the ferrochelation of sirohydrochlorin to yield siroheme.</text>
</comment>
<keyword evidence="7 15" id="KW-0560">Oxidoreductase</keyword>
<dbReference type="Gene3D" id="3.30.950.10">
    <property type="entry name" value="Methyltransferase, Cobalt-precorrin-4 Transmethylase, Domain 2"/>
    <property type="match status" value="1"/>
</dbReference>
<evidence type="ECO:0000313" key="21">
    <source>
        <dbReference type="Proteomes" id="UP000317355"/>
    </source>
</evidence>
<comment type="pathway">
    <text evidence="15">Cofactor biosynthesis; adenosylcobalamin biosynthesis; sirohydrochlorin from precorrin-2: step 1/1.</text>
</comment>
<dbReference type="FunFam" id="3.40.1010.10:FF:000001">
    <property type="entry name" value="Siroheme synthase"/>
    <property type="match status" value="1"/>
</dbReference>
<dbReference type="InterPro" id="IPR036291">
    <property type="entry name" value="NAD(P)-bd_dom_sf"/>
</dbReference>
<comment type="catalytic activity">
    <reaction evidence="15">
        <text>siroheme + 2 H(+) = sirohydrochlorin + Fe(2+)</text>
        <dbReference type="Rhea" id="RHEA:24360"/>
        <dbReference type="ChEBI" id="CHEBI:15378"/>
        <dbReference type="ChEBI" id="CHEBI:29033"/>
        <dbReference type="ChEBI" id="CHEBI:58351"/>
        <dbReference type="ChEBI" id="CHEBI:60052"/>
        <dbReference type="EC" id="4.99.1.4"/>
    </reaction>
</comment>
<dbReference type="GO" id="GO:0019354">
    <property type="term" value="P:siroheme biosynthetic process"/>
    <property type="evidence" value="ECO:0007669"/>
    <property type="project" value="UniProtKB-UniRule"/>
</dbReference>
<comment type="pathway">
    <text evidence="12 15">Porphyrin-containing compound metabolism; siroheme biosynthesis; precorrin-2 from uroporphyrinogen III: step 1/1.</text>
</comment>
<dbReference type="UniPathway" id="UPA00148">
    <property type="reaction ID" value="UER00211"/>
</dbReference>
<keyword evidence="4 15" id="KW-0489">Methyltransferase</keyword>
<evidence type="ECO:0000256" key="13">
    <source>
        <dbReference type="ARBA" id="ARBA00047561"/>
    </source>
</evidence>
<dbReference type="EC" id="1.3.1.76" evidence="15"/>
<feature type="binding site" evidence="15">
    <location>
        <position position="226"/>
    </location>
    <ligand>
        <name>S-adenosyl-L-methionine</name>
        <dbReference type="ChEBI" id="CHEBI:59789"/>
    </ligand>
</feature>
<dbReference type="PANTHER" id="PTHR45790:SF1">
    <property type="entry name" value="SIROHEME SYNTHASE"/>
    <property type="match status" value="1"/>
</dbReference>
<dbReference type="Pfam" id="PF00590">
    <property type="entry name" value="TP_methylase"/>
    <property type="match status" value="1"/>
</dbReference>
<dbReference type="NCBIfam" id="TIGR01470">
    <property type="entry name" value="cysG_Nterm"/>
    <property type="match status" value="1"/>
</dbReference>
<name>A0A558D120_9GAMM</name>
<dbReference type="GO" id="GO:0043115">
    <property type="term" value="F:precorrin-2 dehydrogenase activity"/>
    <property type="evidence" value="ECO:0007669"/>
    <property type="project" value="UniProtKB-UniRule"/>
</dbReference>
<accession>A0A558D120</accession>
<feature type="region of interest" description="Precorrin-2 dehydrogenase / sirohydrochlorin ferrochelatase" evidence="15">
    <location>
        <begin position="1"/>
        <end position="203"/>
    </location>
</feature>
<keyword evidence="8 15" id="KW-0520">NAD</keyword>
<feature type="active site" description="Proton acceptor" evidence="15 16">
    <location>
        <position position="249"/>
    </location>
</feature>
<feature type="binding site" evidence="15">
    <location>
        <begin position="22"/>
        <end position="23"/>
    </location>
    <ligand>
        <name>NAD(+)</name>
        <dbReference type="ChEBI" id="CHEBI:57540"/>
    </ligand>
</feature>
<evidence type="ECO:0000256" key="2">
    <source>
        <dbReference type="ARBA" id="ARBA00005879"/>
    </source>
</evidence>
<dbReference type="NCBIfam" id="NF004790">
    <property type="entry name" value="PRK06136.1"/>
    <property type="match status" value="1"/>
</dbReference>
<dbReference type="InterPro" id="IPR006366">
    <property type="entry name" value="CobA/CysG_C"/>
</dbReference>
<comment type="pathway">
    <text evidence="14 15">Cofactor biosynthesis; adenosylcobalamin biosynthesis; precorrin-2 from uroporphyrinogen III: step 1/1.</text>
</comment>
<dbReference type="PANTHER" id="PTHR45790">
    <property type="entry name" value="SIROHEME SYNTHASE-RELATED"/>
    <property type="match status" value="1"/>
</dbReference>
<dbReference type="FunFam" id="3.30.160.110:FF:000001">
    <property type="entry name" value="Siroheme synthase"/>
    <property type="match status" value="1"/>
</dbReference>
<evidence type="ECO:0000259" key="17">
    <source>
        <dbReference type="Pfam" id="PF00590"/>
    </source>
</evidence>
<dbReference type="Gene3D" id="3.40.1010.10">
    <property type="entry name" value="Cobalt-precorrin-4 Transmethylase, Domain 1"/>
    <property type="match status" value="1"/>
</dbReference>
<dbReference type="Proteomes" id="UP000317355">
    <property type="component" value="Unassembled WGS sequence"/>
</dbReference>
<dbReference type="AlphaFoldDB" id="A0A558D120"/>
<evidence type="ECO:0000256" key="5">
    <source>
        <dbReference type="ARBA" id="ARBA00022679"/>
    </source>
</evidence>
<keyword evidence="11 15" id="KW-0511">Multifunctional enzyme</keyword>
<dbReference type="STRING" id="1543721.AAY24_07400"/>
<protein>
    <recommendedName>
        <fullName evidence="15">Siroheme synthase</fullName>
    </recommendedName>
    <domain>
        <recommendedName>
            <fullName evidence="15">Uroporphyrinogen-III C-methyltransferase</fullName>
            <shortName evidence="15">Urogen III methylase</shortName>
            <ecNumber evidence="15">2.1.1.107</ecNumber>
        </recommendedName>
        <alternativeName>
            <fullName evidence="15">SUMT</fullName>
        </alternativeName>
        <alternativeName>
            <fullName evidence="15">Uroporphyrinogen III methylase</fullName>
            <shortName evidence="15">UROM</shortName>
        </alternativeName>
    </domain>
    <domain>
        <recommendedName>
            <fullName evidence="15">Precorrin-2 dehydrogenase</fullName>
            <ecNumber evidence="15">1.3.1.76</ecNumber>
        </recommendedName>
    </domain>
    <domain>
        <recommendedName>
            <fullName evidence="15">Sirohydrochlorin ferrochelatase</fullName>
            <ecNumber evidence="15">4.99.1.4</ecNumber>
        </recommendedName>
    </domain>
</protein>
<keyword evidence="3 15" id="KW-0169">Cobalamin biosynthesis</keyword>
<dbReference type="HAMAP" id="MF_01646">
    <property type="entry name" value="Siroheme_synth"/>
    <property type="match status" value="1"/>
</dbReference>
<dbReference type="InterPro" id="IPR006367">
    <property type="entry name" value="Sirohaem_synthase_N"/>
</dbReference>
<dbReference type="UniPathway" id="UPA00262">
    <property type="reaction ID" value="UER00211"/>
</dbReference>
<feature type="binding site" evidence="15">
    <location>
        <begin position="43"/>
        <end position="44"/>
    </location>
    <ligand>
        <name>NAD(+)</name>
        <dbReference type="ChEBI" id="CHEBI:57540"/>
    </ligand>
</feature>
<dbReference type="NCBIfam" id="TIGR01469">
    <property type="entry name" value="cobA_cysG_Cterm"/>
    <property type="match status" value="1"/>
</dbReference>
<keyword evidence="6 15" id="KW-0949">S-adenosyl-L-methionine</keyword>
<feature type="domain" description="Tetrapyrrole methylase" evidence="17">
    <location>
        <begin position="219"/>
        <end position="428"/>
    </location>
</feature>
<organism evidence="20 21">
    <name type="scientific">Sedimenticola thiotaurini</name>
    <dbReference type="NCBI Taxonomy" id="1543721"/>
    <lineage>
        <taxon>Bacteria</taxon>
        <taxon>Pseudomonadati</taxon>
        <taxon>Pseudomonadota</taxon>
        <taxon>Gammaproteobacteria</taxon>
        <taxon>Chromatiales</taxon>
        <taxon>Sedimenticolaceae</taxon>
        <taxon>Sedimenticola</taxon>
    </lineage>
</organism>
<dbReference type="SUPFAM" id="SSF51735">
    <property type="entry name" value="NAD(P)-binding Rossmann-fold domains"/>
    <property type="match status" value="1"/>
</dbReference>
<proteinExistence type="inferred from homology"/>
<comment type="caution">
    <text evidence="20">The sequence shown here is derived from an EMBL/GenBank/DDBJ whole genome shotgun (WGS) entry which is preliminary data.</text>
</comment>
<dbReference type="InterPro" id="IPR014776">
    <property type="entry name" value="4pyrrole_Mease_sub2"/>
</dbReference>
<feature type="binding site" evidence="15">
    <location>
        <position position="384"/>
    </location>
    <ligand>
        <name>S-adenosyl-L-methionine</name>
        <dbReference type="ChEBI" id="CHEBI:59789"/>
    </ligand>
</feature>
<dbReference type="InterPro" id="IPR012409">
    <property type="entry name" value="Sirohaem_synth"/>
</dbReference>
<comment type="pathway">
    <text evidence="15">Porphyrin-containing compound metabolism; siroheme biosynthesis; siroheme from sirohydrochlorin: step 1/1.</text>
</comment>
<dbReference type="Gene3D" id="1.10.8.210">
    <property type="entry name" value="Sirohaem synthase, dimerisation domain"/>
    <property type="match status" value="1"/>
</dbReference>
<dbReference type="InterPro" id="IPR014777">
    <property type="entry name" value="4pyrrole_Mease_sub1"/>
</dbReference>
<dbReference type="FunFam" id="3.30.950.10:FF:000001">
    <property type="entry name" value="Siroheme synthase"/>
    <property type="match status" value="1"/>
</dbReference>
<dbReference type="SUPFAM" id="SSF53790">
    <property type="entry name" value="Tetrapyrrole methylase"/>
    <property type="match status" value="1"/>
</dbReference>
<evidence type="ECO:0000256" key="7">
    <source>
        <dbReference type="ARBA" id="ARBA00023002"/>
    </source>
</evidence>
<evidence type="ECO:0000256" key="4">
    <source>
        <dbReference type="ARBA" id="ARBA00022603"/>
    </source>
</evidence>
<evidence type="ECO:0000259" key="18">
    <source>
        <dbReference type="Pfam" id="PF10414"/>
    </source>
</evidence>
<evidence type="ECO:0000256" key="14">
    <source>
        <dbReference type="ARBA" id="ARBA00060548"/>
    </source>
</evidence>
<dbReference type="CDD" id="cd11642">
    <property type="entry name" value="SUMT"/>
    <property type="match status" value="1"/>
</dbReference>
<comment type="catalytic activity">
    <reaction evidence="15">
        <text>uroporphyrinogen III + 2 S-adenosyl-L-methionine = precorrin-2 + 2 S-adenosyl-L-homocysteine + H(+)</text>
        <dbReference type="Rhea" id="RHEA:32459"/>
        <dbReference type="ChEBI" id="CHEBI:15378"/>
        <dbReference type="ChEBI" id="CHEBI:57308"/>
        <dbReference type="ChEBI" id="CHEBI:57856"/>
        <dbReference type="ChEBI" id="CHEBI:58827"/>
        <dbReference type="ChEBI" id="CHEBI:59789"/>
        <dbReference type="EC" id="2.1.1.107"/>
    </reaction>
</comment>
<evidence type="ECO:0000256" key="8">
    <source>
        <dbReference type="ARBA" id="ARBA00023027"/>
    </source>
</evidence>
<evidence type="ECO:0000256" key="3">
    <source>
        <dbReference type="ARBA" id="ARBA00022573"/>
    </source>
</evidence>
<feature type="active site" description="Proton donor" evidence="15 16">
    <location>
        <position position="271"/>
    </location>
</feature>
<evidence type="ECO:0000256" key="15">
    <source>
        <dbReference type="HAMAP-Rule" id="MF_01646"/>
    </source>
</evidence>
<dbReference type="Pfam" id="PF13241">
    <property type="entry name" value="NAD_binding_7"/>
    <property type="match status" value="1"/>
</dbReference>
<comment type="similarity">
    <text evidence="15">In the N-terminal section; belongs to the precorrin-2 dehydrogenase / sirohydrochlorin ferrochelatase family.</text>
</comment>
<feature type="binding site" evidence="15">
    <location>
        <position position="307"/>
    </location>
    <ligand>
        <name>S-adenosyl-L-methionine</name>
        <dbReference type="ChEBI" id="CHEBI:59789"/>
    </ligand>
</feature>
<dbReference type="InterPro" id="IPR028281">
    <property type="entry name" value="Sirohaem_synthase_central"/>
</dbReference>
<dbReference type="EC" id="4.99.1.4" evidence="15"/>
<feature type="domain" description="Sirohaem synthase dimerisation" evidence="18">
    <location>
        <begin position="150"/>
        <end position="207"/>
    </location>
</feature>
<comment type="catalytic activity">
    <reaction evidence="13 15">
        <text>precorrin-2 + NAD(+) = sirohydrochlorin + NADH + 2 H(+)</text>
        <dbReference type="Rhea" id="RHEA:15613"/>
        <dbReference type="ChEBI" id="CHEBI:15378"/>
        <dbReference type="ChEBI" id="CHEBI:57540"/>
        <dbReference type="ChEBI" id="CHEBI:57945"/>
        <dbReference type="ChEBI" id="CHEBI:58351"/>
        <dbReference type="ChEBI" id="CHEBI:58827"/>
        <dbReference type="EC" id="1.3.1.76"/>
    </reaction>
</comment>
<evidence type="ECO:0000259" key="19">
    <source>
        <dbReference type="Pfam" id="PF14824"/>
    </source>
</evidence>
<feature type="binding site" evidence="15">
    <location>
        <begin position="302"/>
        <end position="304"/>
    </location>
    <ligand>
        <name>S-adenosyl-L-methionine</name>
        <dbReference type="ChEBI" id="CHEBI:59789"/>
    </ligand>
</feature>
<dbReference type="InterPro" id="IPR037115">
    <property type="entry name" value="Sirohaem_synt_dimer_dom_sf"/>
</dbReference>
<feature type="binding site" evidence="15">
    <location>
        <begin position="332"/>
        <end position="333"/>
    </location>
    <ligand>
        <name>S-adenosyl-L-methionine</name>
        <dbReference type="ChEBI" id="CHEBI:59789"/>
    </ligand>
</feature>
<comment type="pathway">
    <text evidence="1 15">Porphyrin-containing compound metabolism; siroheme biosynthesis; sirohydrochlorin from precorrin-2: step 1/1.</text>
</comment>
<dbReference type="GO" id="GO:0004851">
    <property type="term" value="F:uroporphyrin-III C-methyltransferase activity"/>
    <property type="evidence" value="ECO:0007669"/>
    <property type="project" value="UniProtKB-UniRule"/>
</dbReference>
<evidence type="ECO:0000256" key="11">
    <source>
        <dbReference type="ARBA" id="ARBA00023268"/>
    </source>
</evidence>
<dbReference type="Gene3D" id="3.30.160.110">
    <property type="entry name" value="Siroheme synthase, domain 2"/>
    <property type="match status" value="1"/>
</dbReference>
<dbReference type="GO" id="GO:0032259">
    <property type="term" value="P:methylation"/>
    <property type="evidence" value="ECO:0007669"/>
    <property type="project" value="UniProtKB-KW"/>
</dbReference>
<keyword evidence="5 15" id="KW-0808">Transferase</keyword>
<dbReference type="NCBIfam" id="NF007922">
    <property type="entry name" value="PRK10637.1"/>
    <property type="match status" value="1"/>
</dbReference>
<dbReference type="InterPro" id="IPR050161">
    <property type="entry name" value="Siro_Cobalamin_biosynth"/>
</dbReference>
<sequence length="477" mass="52775">MDFFPIFLDIKNRTSLIIGGGEVAARKVTLLLKAQGKVRVVSPTLCQDLQHSLERDQIEYIAREYQTSDLEDAYLVIAATDSATVNRQVSEEARARHLPVNVVDQPELCTFITPSIIDRSPVVAAVSTGGASPVLARLIRSRLETLIPAGYGRLAELANRFRDRVKARFDNPTDRRLFWEKILQSGVAERIFSGHIEEADASMNRALEEAETSNPMGEVYLVGGGPGDPDLLTFRALRLMQQADVVVYDRLVAAPVLEMTRRDAERIYVGKERDHHAMRQEEINQLLVNLAKQGKRVVRLKGGDPFIFGRGGEEIDTLSEEGVPFQVVPAITAASGCAAYSGIPLTHRDYAQSVTFVTGHLKDGTINLNWTQLAQPHQTVVFYMGLVGLPVITQKLIEHGVSPDMPIALIQQGTTEKQRVFTGTLSSIQAIVEREQPKPPTLIIVGQVVKLQEKLSWYKTPEKPRTGATSPSIKLEN</sequence>
<dbReference type="Pfam" id="PF10414">
    <property type="entry name" value="CysG_dimeriser"/>
    <property type="match status" value="1"/>
</dbReference>
<dbReference type="SUPFAM" id="SSF75615">
    <property type="entry name" value="Siroheme synthase middle domains-like"/>
    <property type="match status" value="1"/>
</dbReference>
<dbReference type="InterPro" id="IPR035996">
    <property type="entry name" value="4pyrrol_Methylase_sf"/>
</dbReference>
<evidence type="ECO:0000256" key="10">
    <source>
        <dbReference type="ARBA" id="ARBA00023244"/>
    </source>
</evidence>
<evidence type="ECO:0000256" key="16">
    <source>
        <dbReference type="PIRSR" id="PIRSR036426-1"/>
    </source>
</evidence>
<feature type="domain" description="Siroheme synthase central" evidence="19">
    <location>
        <begin position="125"/>
        <end position="144"/>
    </location>
</feature>
<evidence type="ECO:0000313" key="20">
    <source>
        <dbReference type="EMBL" id="TVT54710.1"/>
    </source>
</evidence>
<evidence type="ECO:0000256" key="12">
    <source>
        <dbReference type="ARBA" id="ARBA00025705"/>
    </source>
</evidence>
<reference evidence="20 21" key="1">
    <citation type="submission" date="2019-07" db="EMBL/GenBank/DDBJ databases">
        <title>The pathways for chlorine oxyanion respiration interact through the shared metabolite chlorate.</title>
        <authorList>
            <person name="Barnum T.P."/>
            <person name="Cheng Y."/>
            <person name="Hill K.A."/>
            <person name="Lucas L.N."/>
            <person name="Carlson H.K."/>
            <person name="Coates J.D."/>
        </authorList>
    </citation>
    <scope>NUCLEOTIDE SEQUENCE [LARGE SCALE GENOMIC DNA]</scope>
    <source>
        <strain evidence="20">BK-3</strain>
    </source>
</reference>
<dbReference type="InterPro" id="IPR000878">
    <property type="entry name" value="4pyrrol_Mease"/>
</dbReference>
<gene>
    <name evidence="20" type="primary">cobA</name>
    <name evidence="15" type="synonym">cysG</name>
    <name evidence="20" type="ORF">FHK82_09335</name>
</gene>
<dbReference type="Gene3D" id="3.40.50.720">
    <property type="entry name" value="NAD(P)-binding Rossmann-like Domain"/>
    <property type="match status" value="1"/>
</dbReference>
<dbReference type="EC" id="2.1.1.107" evidence="15"/>
<dbReference type="GO" id="GO:0051287">
    <property type="term" value="F:NAD binding"/>
    <property type="evidence" value="ECO:0007669"/>
    <property type="project" value="InterPro"/>
</dbReference>